<dbReference type="PROSITE" id="PS00615">
    <property type="entry name" value="C_TYPE_LECTIN_1"/>
    <property type="match status" value="1"/>
</dbReference>
<comment type="caution">
    <text evidence="4">The sequence shown here is derived from an EMBL/GenBank/DDBJ whole genome shotgun (WGS) entry which is preliminary data.</text>
</comment>
<accession>A0A6A4WW54</accession>
<reference evidence="4 5" key="1">
    <citation type="submission" date="2019-07" db="EMBL/GenBank/DDBJ databases">
        <title>Draft genome assembly of a fouling barnacle, Amphibalanus amphitrite (Darwin, 1854): The first reference genome for Thecostraca.</title>
        <authorList>
            <person name="Kim W."/>
        </authorList>
    </citation>
    <scope>NUCLEOTIDE SEQUENCE [LARGE SCALE GENOMIC DNA]</scope>
    <source>
        <strain evidence="4">SNU_AA5</strain>
        <tissue evidence="4">Soma without cirri and trophi</tissue>
    </source>
</reference>
<gene>
    <name evidence="4" type="ORF">FJT64_019382</name>
</gene>
<evidence type="ECO:0000256" key="1">
    <source>
        <dbReference type="ARBA" id="ARBA00023157"/>
    </source>
</evidence>
<keyword evidence="5" id="KW-1185">Reference proteome</keyword>
<keyword evidence="2" id="KW-0732">Signal</keyword>
<dbReference type="PANTHER" id="PTHR21407">
    <property type="entry name" value="RE43931P-RELATED"/>
    <property type="match status" value="1"/>
</dbReference>
<feature type="domain" description="C-type lectin" evidence="3">
    <location>
        <begin position="52"/>
        <end position="212"/>
    </location>
</feature>
<keyword evidence="1" id="KW-1015">Disulfide bond</keyword>
<dbReference type="OrthoDB" id="6369810at2759"/>
<sequence length="230" mass="26214">MADSQLAMRQTLAVTVAVCAALAALASADDNKPQLSLPKANLCSNRQKHFFHRGHSYLFSWRANAQPETWFHARNYCRDRCMDLVSMETGEENELMKNIVQEGTRNGQSIWTSGRLCNFNDDCKRPDLNPIRINGWFWATPRVRMLPSDQKTPFSANRAVNDWSSAGRCGAQPDQCDNRVDEACMTIGNNLFGDGIKWHDETCHLQKHFICEDSDELINFVRFNNRGLNL</sequence>
<feature type="signal peptide" evidence="2">
    <location>
        <begin position="1"/>
        <end position="28"/>
    </location>
</feature>
<evidence type="ECO:0000313" key="5">
    <source>
        <dbReference type="Proteomes" id="UP000440578"/>
    </source>
</evidence>
<dbReference type="PANTHER" id="PTHR21407:SF5">
    <property type="entry name" value="HL04814P"/>
    <property type="match status" value="1"/>
</dbReference>
<dbReference type="CDD" id="cd00037">
    <property type="entry name" value="CLECT"/>
    <property type="match status" value="1"/>
</dbReference>
<proteinExistence type="predicted"/>
<evidence type="ECO:0000259" key="3">
    <source>
        <dbReference type="PROSITE" id="PS50041"/>
    </source>
</evidence>
<dbReference type="InterPro" id="IPR001304">
    <property type="entry name" value="C-type_lectin-like"/>
</dbReference>
<dbReference type="InterPro" id="IPR016187">
    <property type="entry name" value="CTDL_fold"/>
</dbReference>
<dbReference type="EMBL" id="VIIS01000394">
    <property type="protein sequence ID" value="KAF0309489.1"/>
    <property type="molecule type" value="Genomic_DNA"/>
</dbReference>
<dbReference type="SUPFAM" id="SSF56436">
    <property type="entry name" value="C-type lectin-like"/>
    <property type="match status" value="1"/>
</dbReference>
<dbReference type="AlphaFoldDB" id="A0A6A4WW54"/>
<feature type="chain" id="PRO_5025544619" description="C-type lectin domain-containing protein" evidence="2">
    <location>
        <begin position="29"/>
        <end position="230"/>
    </location>
</feature>
<dbReference type="Proteomes" id="UP000440578">
    <property type="component" value="Unassembled WGS sequence"/>
</dbReference>
<dbReference type="PROSITE" id="PS50041">
    <property type="entry name" value="C_TYPE_LECTIN_2"/>
    <property type="match status" value="1"/>
</dbReference>
<dbReference type="InterPro" id="IPR018378">
    <property type="entry name" value="C-type_lectin_CS"/>
</dbReference>
<organism evidence="4 5">
    <name type="scientific">Amphibalanus amphitrite</name>
    <name type="common">Striped barnacle</name>
    <name type="synonym">Balanus amphitrite</name>
    <dbReference type="NCBI Taxonomy" id="1232801"/>
    <lineage>
        <taxon>Eukaryota</taxon>
        <taxon>Metazoa</taxon>
        <taxon>Ecdysozoa</taxon>
        <taxon>Arthropoda</taxon>
        <taxon>Crustacea</taxon>
        <taxon>Multicrustacea</taxon>
        <taxon>Cirripedia</taxon>
        <taxon>Thoracica</taxon>
        <taxon>Thoracicalcarea</taxon>
        <taxon>Balanomorpha</taxon>
        <taxon>Balanoidea</taxon>
        <taxon>Balanidae</taxon>
        <taxon>Amphibalaninae</taxon>
        <taxon>Amphibalanus</taxon>
    </lineage>
</organism>
<protein>
    <recommendedName>
        <fullName evidence="3">C-type lectin domain-containing protein</fullName>
    </recommendedName>
</protein>
<evidence type="ECO:0000313" key="4">
    <source>
        <dbReference type="EMBL" id="KAF0309489.1"/>
    </source>
</evidence>
<name>A0A6A4WW54_AMPAM</name>
<dbReference type="SMART" id="SM00034">
    <property type="entry name" value="CLECT"/>
    <property type="match status" value="1"/>
</dbReference>
<dbReference type="Gene3D" id="3.10.100.10">
    <property type="entry name" value="Mannose-Binding Protein A, subunit A"/>
    <property type="match status" value="1"/>
</dbReference>
<dbReference type="InterPro" id="IPR016186">
    <property type="entry name" value="C-type_lectin-like/link_sf"/>
</dbReference>
<evidence type="ECO:0000256" key="2">
    <source>
        <dbReference type="SAM" id="SignalP"/>
    </source>
</evidence>